<evidence type="ECO:0000256" key="1">
    <source>
        <dbReference type="SAM" id="MobiDB-lite"/>
    </source>
</evidence>
<comment type="caution">
    <text evidence="2">The sequence shown here is derived from an EMBL/GenBank/DDBJ whole genome shotgun (WGS) entry which is preliminary data.</text>
</comment>
<proteinExistence type="predicted"/>
<feature type="compositionally biased region" description="Basic and acidic residues" evidence="1">
    <location>
        <begin position="407"/>
        <end position="419"/>
    </location>
</feature>
<dbReference type="EMBL" id="BAAALF010000122">
    <property type="protein sequence ID" value="GAA1256970.1"/>
    <property type="molecule type" value="Genomic_DNA"/>
</dbReference>
<reference evidence="2 3" key="1">
    <citation type="journal article" date="2019" name="Int. J. Syst. Evol. Microbiol.">
        <title>The Global Catalogue of Microorganisms (GCM) 10K type strain sequencing project: providing services to taxonomists for standard genome sequencing and annotation.</title>
        <authorList>
            <consortium name="The Broad Institute Genomics Platform"/>
            <consortium name="The Broad Institute Genome Sequencing Center for Infectious Disease"/>
            <person name="Wu L."/>
            <person name="Ma J."/>
        </authorList>
    </citation>
    <scope>NUCLEOTIDE SEQUENCE [LARGE SCALE GENOMIC DNA]</scope>
    <source>
        <strain evidence="2 3">JCM 13004</strain>
    </source>
</reference>
<accession>A0ABN1WN94</accession>
<gene>
    <name evidence="2" type="ORF">GCM10009665_54230</name>
</gene>
<protein>
    <submittedName>
        <fullName evidence="2">Uncharacterized protein</fullName>
    </submittedName>
</protein>
<name>A0ABN1WN94_9ACTN</name>
<sequence>MAGERRPSGDRPPVAVRVARAGDGAVRVTAATGGAEAGGGAGAAFARLVLDVAGAVLRWPGGVRALADGAGSGLPSARIHDVSAAQEWLWALYGVPVAAAVQACALGEAGAAADLPAQPGPLTVAATRLAYGHWAARWWPASFPDRIPALAADLLGLERAASTYRCQQLFDGSGEQFDDCAAELIEEHEAGLDPLIAWWHGGVRDTASAGRVERILRLVDAAADGAGLDGPALRGLRTALDRRPPGTEAGPPRPSPDLGALFARQRDYALAAGDPSAAGGRVIARGTGLNDWRRYPPGALDACEDALTWTVRALGARRRIEVEALAGVAGPWGGPPLVAEITVDGGPAGRIPLTARGDALVGQAEVALPAAGPGRIEVGVLLPGFDPGPEPASGAVSGVALAADPSADRAADRAEREAVRGSARRRLARETPGAAPAPLLAEAAAAAVAATDTEDY</sequence>
<feature type="region of interest" description="Disordered" evidence="1">
    <location>
        <begin position="238"/>
        <end position="257"/>
    </location>
</feature>
<evidence type="ECO:0000313" key="2">
    <source>
        <dbReference type="EMBL" id="GAA1256970.1"/>
    </source>
</evidence>
<dbReference type="Proteomes" id="UP001500037">
    <property type="component" value="Unassembled WGS sequence"/>
</dbReference>
<keyword evidence="3" id="KW-1185">Reference proteome</keyword>
<organism evidence="2 3">
    <name type="scientific">Kitasatospora nipponensis</name>
    <dbReference type="NCBI Taxonomy" id="258049"/>
    <lineage>
        <taxon>Bacteria</taxon>
        <taxon>Bacillati</taxon>
        <taxon>Actinomycetota</taxon>
        <taxon>Actinomycetes</taxon>
        <taxon>Kitasatosporales</taxon>
        <taxon>Streptomycetaceae</taxon>
        <taxon>Kitasatospora</taxon>
    </lineage>
</organism>
<feature type="region of interest" description="Disordered" evidence="1">
    <location>
        <begin position="407"/>
        <end position="436"/>
    </location>
</feature>
<evidence type="ECO:0000313" key="3">
    <source>
        <dbReference type="Proteomes" id="UP001500037"/>
    </source>
</evidence>
<dbReference type="RefSeq" id="WP_344444643.1">
    <property type="nucleotide sequence ID" value="NZ_BAAALF010000122.1"/>
</dbReference>